<dbReference type="OrthoDB" id="541276at2759"/>
<dbReference type="GO" id="GO:0005524">
    <property type="term" value="F:ATP binding"/>
    <property type="evidence" value="ECO:0007669"/>
    <property type="project" value="UniProtKB-KW"/>
</dbReference>
<protein>
    <recommendedName>
        <fullName evidence="6">Protein kinase domain-containing protein</fullName>
    </recommendedName>
</protein>
<dbReference type="SUPFAM" id="SSF56112">
    <property type="entry name" value="Protein kinase-like (PK-like)"/>
    <property type="match status" value="1"/>
</dbReference>
<dbReference type="InterPro" id="IPR050205">
    <property type="entry name" value="CDPK_Ser/Thr_kinases"/>
</dbReference>
<evidence type="ECO:0000259" key="6">
    <source>
        <dbReference type="PROSITE" id="PS50011"/>
    </source>
</evidence>
<keyword evidence="4" id="KW-0418">Kinase</keyword>
<gene>
    <name evidence="7" type="ORF">BT62DRAFT_1010974</name>
</gene>
<name>A0A9P7VJX9_9AGAR</name>
<keyword evidence="8" id="KW-1185">Reference proteome</keyword>
<dbReference type="Gene3D" id="3.30.200.20">
    <property type="entry name" value="Phosphorylase Kinase, domain 1"/>
    <property type="match status" value="1"/>
</dbReference>
<dbReference type="PROSITE" id="PS50011">
    <property type="entry name" value="PROTEIN_KINASE_DOM"/>
    <property type="match status" value="1"/>
</dbReference>
<evidence type="ECO:0000256" key="4">
    <source>
        <dbReference type="ARBA" id="ARBA00022777"/>
    </source>
</evidence>
<comment type="caution">
    <text evidence="7">The sequence shown here is derived from an EMBL/GenBank/DDBJ whole genome shotgun (WGS) entry which is preliminary data.</text>
</comment>
<dbReference type="SMART" id="SM00220">
    <property type="entry name" value="S_TKc"/>
    <property type="match status" value="1"/>
</dbReference>
<keyword evidence="3" id="KW-0547">Nucleotide-binding</keyword>
<evidence type="ECO:0000313" key="8">
    <source>
        <dbReference type="Proteomes" id="UP000812287"/>
    </source>
</evidence>
<dbReference type="Gene3D" id="1.10.510.10">
    <property type="entry name" value="Transferase(Phosphotransferase) domain 1"/>
    <property type="match status" value="1"/>
</dbReference>
<proteinExistence type="predicted"/>
<organism evidence="7 8">
    <name type="scientific">Guyanagaster necrorhizus</name>
    <dbReference type="NCBI Taxonomy" id="856835"/>
    <lineage>
        <taxon>Eukaryota</taxon>
        <taxon>Fungi</taxon>
        <taxon>Dikarya</taxon>
        <taxon>Basidiomycota</taxon>
        <taxon>Agaricomycotina</taxon>
        <taxon>Agaricomycetes</taxon>
        <taxon>Agaricomycetidae</taxon>
        <taxon>Agaricales</taxon>
        <taxon>Marasmiineae</taxon>
        <taxon>Physalacriaceae</taxon>
        <taxon>Guyanagaster</taxon>
    </lineage>
</organism>
<dbReference type="GO" id="GO:0004674">
    <property type="term" value="F:protein serine/threonine kinase activity"/>
    <property type="evidence" value="ECO:0007669"/>
    <property type="project" value="UniProtKB-KW"/>
</dbReference>
<sequence>MIHRKSTTISAEQEYEASQRKRIDIRELDNHSHVSCHPNIVTFHKAIFHDEFFYVVPDLCEGGDLFDTILQKSFYPRDDSVYHRNIKPENIICSEDGSRIYLTDFGMSTQNKTSTFHDRISLTDLQREIAELETFFSDEPPSDSSSHNSPVLLRSISWLGSTPPSEIGAMHIDDTGVLLVARSTIEAGVTGDDSLALDLRAIHLVGVDRPVSAPAIMNSQFVGDESGIMSVPLLLQAIHPVMSCRSIVSSVDSDRPIEGEGIGELDIAFVVKDDDNDIQPADLADGAGSQKKRGVLPGVCSEIGCVLE</sequence>
<dbReference type="InterPro" id="IPR000719">
    <property type="entry name" value="Prot_kinase_dom"/>
</dbReference>
<dbReference type="InterPro" id="IPR011009">
    <property type="entry name" value="Kinase-like_dom_sf"/>
</dbReference>
<dbReference type="PANTHER" id="PTHR24349">
    <property type="entry name" value="SERINE/THREONINE-PROTEIN KINASE"/>
    <property type="match status" value="1"/>
</dbReference>
<dbReference type="EMBL" id="MU250555">
    <property type="protein sequence ID" value="KAG7441938.1"/>
    <property type="molecule type" value="Genomic_DNA"/>
</dbReference>
<reference evidence="7" key="1">
    <citation type="submission" date="2020-11" db="EMBL/GenBank/DDBJ databases">
        <title>Adaptations for nitrogen fixation in a non-lichenized fungal sporocarp promotes dispersal by wood-feeding termites.</title>
        <authorList>
            <consortium name="DOE Joint Genome Institute"/>
            <person name="Koch R.A."/>
            <person name="Yoon G."/>
            <person name="Arayal U."/>
            <person name="Lail K."/>
            <person name="Amirebrahimi M."/>
            <person name="Labutti K."/>
            <person name="Lipzen A."/>
            <person name="Riley R."/>
            <person name="Barry K."/>
            <person name="Henrissat B."/>
            <person name="Grigoriev I.V."/>
            <person name="Herr J.R."/>
            <person name="Aime M.C."/>
        </authorList>
    </citation>
    <scope>NUCLEOTIDE SEQUENCE</scope>
    <source>
        <strain evidence="7">MCA 3950</strain>
    </source>
</reference>
<evidence type="ECO:0000256" key="5">
    <source>
        <dbReference type="ARBA" id="ARBA00022840"/>
    </source>
</evidence>
<keyword evidence="1" id="KW-0723">Serine/threonine-protein kinase</keyword>
<evidence type="ECO:0000256" key="3">
    <source>
        <dbReference type="ARBA" id="ARBA00022741"/>
    </source>
</evidence>
<dbReference type="GeneID" id="66100002"/>
<keyword evidence="2" id="KW-0808">Transferase</keyword>
<evidence type="ECO:0000256" key="1">
    <source>
        <dbReference type="ARBA" id="ARBA00022527"/>
    </source>
</evidence>
<evidence type="ECO:0000256" key="2">
    <source>
        <dbReference type="ARBA" id="ARBA00022679"/>
    </source>
</evidence>
<dbReference type="Pfam" id="PF00069">
    <property type="entry name" value="Pkinase"/>
    <property type="match status" value="1"/>
</dbReference>
<dbReference type="AlphaFoldDB" id="A0A9P7VJX9"/>
<accession>A0A9P7VJX9</accession>
<dbReference type="Proteomes" id="UP000812287">
    <property type="component" value="Unassembled WGS sequence"/>
</dbReference>
<keyword evidence="5" id="KW-0067">ATP-binding</keyword>
<feature type="domain" description="Protein kinase" evidence="6">
    <location>
        <begin position="1"/>
        <end position="242"/>
    </location>
</feature>
<dbReference type="RefSeq" id="XP_043035438.1">
    <property type="nucleotide sequence ID" value="XM_043177715.1"/>
</dbReference>
<evidence type="ECO:0000313" key="7">
    <source>
        <dbReference type="EMBL" id="KAG7441938.1"/>
    </source>
</evidence>